<dbReference type="HAMAP" id="MF_00436">
    <property type="entry name" value="Hfq"/>
    <property type="match status" value="1"/>
</dbReference>
<dbReference type="PANTHER" id="PTHR34772:SF1">
    <property type="entry name" value="RNA-BINDING PROTEIN HFQ"/>
    <property type="match status" value="1"/>
</dbReference>
<dbReference type="GO" id="GO:0006355">
    <property type="term" value="P:regulation of DNA-templated transcription"/>
    <property type="evidence" value="ECO:0007669"/>
    <property type="project" value="InterPro"/>
</dbReference>
<reference evidence="5" key="1">
    <citation type="journal article" date="2020" name="mSystems">
        <title>Genome- and Community-Level Interaction Insights into Carbon Utilization and Element Cycling Functions of Hydrothermarchaeota in Hydrothermal Sediment.</title>
        <authorList>
            <person name="Zhou Z."/>
            <person name="Liu Y."/>
            <person name="Xu W."/>
            <person name="Pan J."/>
            <person name="Luo Z.H."/>
            <person name="Li M."/>
        </authorList>
    </citation>
    <scope>NUCLEOTIDE SEQUENCE [LARGE SCALE GENOMIC DNA]</scope>
    <source>
        <strain evidence="5">SpSt-1257</strain>
    </source>
</reference>
<dbReference type="NCBIfam" id="TIGR02383">
    <property type="entry name" value="Hfq"/>
    <property type="match status" value="1"/>
</dbReference>
<accession>A0A831YAH7</accession>
<sequence length="63" mass="7205">MASVQDEILNEYRREGKEVTIYLVRGTRIVGKILDADQFTILLDVNGQQQLIYKHAISTIVVE</sequence>
<dbReference type="SUPFAM" id="SSF50182">
    <property type="entry name" value="Sm-like ribonucleoproteins"/>
    <property type="match status" value="1"/>
</dbReference>
<dbReference type="InterPro" id="IPR010920">
    <property type="entry name" value="LSM_dom_sf"/>
</dbReference>
<feature type="domain" description="Sm" evidence="4">
    <location>
        <begin position="6"/>
        <end position="63"/>
    </location>
</feature>
<name>A0A831YAH7_9AQUI</name>
<dbReference type="CDD" id="cd01716">
    <property type="entry name" value="Hfq"/>
    <property type="match status" value="1"/>
</dbReference>
<dbReference type="Gene3D" id="2.30.30.100">
    <property type="match status" value="1"/>
</dbReference>
<keyword evidence="1 3" id="KW-0694">RNA-binding</keyword>
<dbReference type="GO" id="GO:0045974">
    <property type="term" value="P:regulation of translation, ncRNA-mediated"/>
    <property type="evidence" value="ECO:0007669"/>
    <property type="project" value="TreeGrafter"/>
</dbReference>
<evidence type="ECO:0000313" key="5">
    <source>
        <dbReference type="EMBL" id="HEV08980.1"/>
    </source>
</evidence>
<evidence type="ECO:0000259" key="4">
    <source>
        <dbReference type="PROSITE" id="PS52002"/>
    </source>
</evidence>
<dbReference type="InterPro" id="IPR005001">
    <property type="entry name" value="Hfq"/>
</dbReference>
<comment type="subunit">
    <text evidence="3">Homohexamer.</text>
</comment>
<protein>
    <recommendedName>
        <fullName evidence="3">RNA-binding protein Hfq</fullName>
    </recommendedName>
</protein>
<evidence type="ECO:0000256" key="3">
    <source>
        <dbReference type="HAMAP-Rule" id="MF_00436"/>
    </source>
</evidence>
<dbReference type="InterPro" id="IPR047575">
    <property type="entry name" value="Sm"/>
</dbReference>
<gene>
    <name evidence="3 5" type="primary">hfq</name>
    <name evidence="5" type="ORF">ENO34_01115</name>
</gene>
<dbReference type="GO" id="GO:0003723">
    <property type="term" value="F:RNA binding"/>
    <property type="evidence" value="ECO:0007669"/>
    <property type="project" value="UniProtKB-UniRule"/>
</dbReference>
<dbReference type="Proteomes" id="UP000885621">
    <property type="component" value="Unassembled WGS sequence"/>
</dbReference>
<comment type="similarity">
    <text evidence="3">Belongs to the Hfq family.</text>
</comment>
<dbReference type="Pfam" id="PF17209">
    <property type="entry name" value="Hfq"/>
    <property type="match status" value="1"/>
</dbReference>
<evidence type="ECO:0000256" key="1">
    <source>
        <dbReference type="ARBA" id="ARBA00022884"/>
    </source>
</evidence>
<dbReference type="AlphaFoldDB" id="A0A831YAH7"/>
<evidence type="ECO:0000256" key="2">
    <source>
        <dbReference type="ARBA" id="ARBA00023016"/>
    </source>
</evidence>
<dbReference type="PROSITE" id="PS52002">
    <property type="entry name" value="SM"/>
    <property type="match status" value="1"/>
</dbReference>
<dbReference type="EMBL" id="DSFC01000061">
    <property type="protein sequence ID" value="HEV08980.1"/>
    <property type="molecule type" value="Genomic_DNA"/>
</dbReference>
<proteinExistence type="inferred from homology"/>
<comment type="caution">
    <text evidence="5">The sequence shown here is derived from an EMBL/GenBank/DDBJ whole genome shotgun (WGS) entry which is preliminary data.</text>
</comment>
<dbReference type="GO" id="GO:0005829">
    <property type="term" value="C:cytosol"/>
    <property type="evidence" value="ECO:0007669"/>
    <property type="project" value="TreeGrafter"/>
</dbReference>
<comment type="function">
    <text evidence="3">RNA chaperone that binds small regulatory RNA (sRNAs) and mRNAs to facilitate mRNA translational regulation in response to envelope stress, environmental stress and changes in metabolite concentrations. Also binds with high specificity to tRNAs.</text>
</comment>
<dbReference type="PANTHER" id="PTHR34772">
    <property type="entry name" value="RNA-BINDING PROTEIN HFQ"/>
    <property type="match status" value="1"/>
</dbReference>
<organism evidence="5">
    <name type="scientific">Sulfurihydrogenibium azorense</name>
    <dbReference type="NCBI Taxonomy" id="309806"/>
    <lineage>
        <taxon>Bacteria</taxon>
        <taxon>Pseudomonadati</taxon>
        <taxon>Aquificota</taxon>
        <taxon>Aquificia</taxon>
        <taxon>Aquificales</taxon>
        <taxon>Hydrogenothermaceae</taxon>
        <taxon>Sulfurihydrogenibium</taxon>
    </lineage>
</organism>
<keyword evidence="2 3" id="KW-0346">Stress response</keyword>
<dbReference type="GO" id="GO:0043487">
    <property type="term" value="P:regulation of RNA stability"/>
    <property type="evidence" value="ECO:0007669"/>
    <property type="project" value="TreeGrafter"/>
</dbReference>